<sequence>MPPANLGQHLLNPGGEETGLWIMFLLFEIRLRSDGTSISVFQTLAAVLMKGVRFISSSVLSSMVSSSAKLHLDLSGLGSSNGSVFGLEHGVLGVFSTATYNMPVDTMSRGVGLNFENAKSVWSPSEVQPSGTAHAWRRDNALCSAGMQPEAHATQSHLHSLTHPSDGLLLLIYFPAAAAASNAFCRPSVAAHAHLFEHLIADTDAGSRLTQAGDLVWTPGENLPPVLIARRRLITLAIPESMRERLHAPAPARAPVHNPNSAPKTTAAHRRTHSPPRCVRTSSPAFDFPDVSDLTASTLQADLAATKRAAVGSNCSEVRRNVFNGGWNIADRSSHNKLGNSGLKFGSQI</sequence>
<accession>A0AAD6YLN9</accession>
<reference evidence="2" key="1">
    <citation type="submission" date="2023-03" db="EMBL/GenBank/DDBJ databases">
        <title>Massive genome expansion in bonnet fungi (Mycena s.s.) driven by repeated elements and novel gene families across ecological guilds.</title>
        <authorList>
            <consortium name="Lawrence Berkeley National Laboratory"/>
            <person name="Harder C.B."/>
            <person name="Miyauchi S."/>
            <person name="Viragh M."/>
            <person name="Kuo A."/>
            <person name="Thoen E."/>
            <person name="Andreopoulos B."/>
            <person name="Lu D."/>
            <person name="Skrede I."/>
            <person name="Drula E."/>
            <person name="Henrissat B."/>
            <person name="Morin E."/>
            <person name="Kohler A."/>
            <person name="Barry K."/>
            <person name="LaButti K."/>
            <person name="Morin E."/>
            <person name="Salamov A."/>
            <person name="Lipzen A."/>
            <person name="Mereny Z."/>
            <person name="Hegedus B."/>
            <person name="Baldrian P."/>
            <person name="Stursova M."/>
            <person name="Weitz H."/>
            <person name="Taylor A."/>
            <person name="Grigoriev I.V."/>
            <person name="Nagy L.G."/>
            <person name="Martin F."/>
            <person name="Kauserud H."/>
        </authorList>
    </citation>
    <scope>NUCLEOTIDE SEQUENCE</scope>
    <source>
        <strain evidence="2">9144</strain>
    </source>
</reference>
<protein>
    <submittedName>
        <fullName evidence="2">Uncharacterized protein</fullName>
    </submittedName>
</protein>
<dbReference type="AlphaFoldDB" id="A0AAD6YLN9"/>
<keyword evidence="3" id="KW-1185">Reference proteome</keyword>
<gene>
    <name evidence="2" type="ORF">GGX14DRAFT_656875</name>
</gene>
<proteinExistence type="predicted"/>
<dbReference type="EMBL" id="JARJCW010000006">
    <property type="protein sequence ID" value="KAJ7223021.1"/>
    <property type="molecule type" value="Genomic_DNA"/>
</dbReference>
<comment type="caution">
    <text evidence="2">The sequence shown here is derived from an EMBL/GenBank/DDBJ whole genome shotgun (WGS) entry which is preliminary data.</text>
</comment>
<feature type="region of interest" description="Disordered" evidence="1">
    <location>
        <begin position="250"/>
        <end position="282"/>
    </location>
</feature>
<name>A0AAD6YLN9_9AGAR</name>
<dbReference type="Proteomes" id="UP001219525">
    <property type="component" value="Unassembled WGS sequence"/>
</dbReference>
<organism evidence="2 3">
    <name type="scientific">Mycena pura</name>
    <dbReference type="NCBI Taxonomy" id="153505"/>
    <lineage>
        <taxon>Eukaryota</taxon>
        <taxon>Fungi</taxon>
        <taxon>Dikarya</taxon>
        <taxon>Basidiomycota</taxon>
        <taxon>Agaricomycotina</taxon>
        <taxon>Agaricomycetes</taxon>
        <taxon>Agaricomycetidae</taxon>
        <taxon>Agaricales</taxon>
        <taxon>Marasmiineae</taxon>
        <taxon>Mycenaceae</taxon>
        <taxon>Mycena</taxon>
    </lineage>
</organism>
<evidence type="ECO:0000313" key="2">
    <source>
        <dbReference type="EMBL" id="KAJ7223021.1"/>
    </source>
</evidence>
<evidence type="ECO:0000256" key="1">
    <source>
        <dbReference type="SAM" id="MobiDB-lite"/>
    </source>
</evidence>
<evidence type="ECO:0000313" key="3">
    <source>
        <dbReference type="Proteomes" id="UP001219525"/>
    </source>
</evidence>